<dbReference type="Pfam" id="PF00498">
    <property type="entry name" value="FHA"/>
    <property type="match status" value="1"/>
</dbReference>
<dbReference type="Proteomes" id="UP000008144">
    <property type="component" value="Chromosome 3"/>
</dbReference>
<keyword evidence="1" id="KW-0694">RNA-binding</keyword>
<keyword evidence="5" id="KW-1185">Reference proteome</keyword>
<evidence type="ECO:0000256" key="2">
    <source>
        <dbReference type="SAM" id="Coils"/>
    </source>
</evidence>
<dbReference type="FunFam" id="2.60.200.20:FF:000034">
    <property type="entry name" value="kinesin-like protein KIF28P"/>
    <property type="match status" value="1"/>
</dbReference>
<feature type="domain" description="FHA" evidence="3">
    <location>
        <begin position="245"/>
        <end position="308"/>
    </location>
</feature>
<feature type="coiled-coil region" evidence="2">
    <location>
        <begin position="6"/>
        <end position="188"/>
    </location>
</feature>
<name>F6Q3S9_CIOIN</name>
<protein>
    <recommendedName>
        <fullName evidence="3">FHA domain-containing protein</fullName>
    </recommendedName>
</protein>
<dbReference type="SUPFAM" id="SSF49879">
    <property type="entry name" value="SMAD/FHA domain"/>
    <property type="match status" value="1"/>
</dbReference>
<reference evidence="4" key="3">
    <citation type="submission" date="2025-08" db="UniProtKB">
        <authorList>
            <consortium name="Ensembl"/>
        </authorList>
    </citation>
    <scope>IDENTIFICATION</scope>
</reference>
<dbReference type="InterPro" id="IPR000253">
    <property type="entry name" value="FHA_dom"/>
</dbReference>
<accession>F6Q3S9</accession>
<organism evidence="4 5">
    <name type="scientific">Ciona intestinalis</name>
    <name type="common">Transparent sea squirt</name>
    <name type="synonym">Ascidia intestinalis</name>
    <dbReference type="NCBI Taxonomy" id="7719"/>
    <lineage>
        <taxon>Eukaryota</taxon>
        <taxon>Metazoa</taxon>
        <taxon>Chordata</taxon>
        <taxon>Tunicata</taxon>
        <taxon>Ascidiacea</taxon>
        <taxon>Phlebobranchia</taxon>
        <taxon>Cionidae</taxon>
        <taxon>Ciona</taxon>
    </lineage>
</organism>
<reference evidence="4" key="2">
    <citation type="journal article" date="2008" name="Genome Biol.">
        <title>Improved genome assembly and evidence-based global gene model set for the chordate Ciona intestinalis: new insight into intron and operon populations.</title>
        <authorList>
            <person name="Satou Y."/>
            <person name="Mineta K."/>
            <person name="Ogasawara M."/>
            <person name="Sasakura Y."/>
            <person name="Shoguchi E."/>
            <person name="Ueno K."/>
            <person name="Yamada L."/>
            <person name="Matsumoto J."/>
            <person name="Wasserscheid J."/>
            <person name="Dewar K."/>
            <person name="Wiley G.B."/>
            <person name="Macmil S.L."/>
            <person name="Roe B.A."/>
            <person name="Zeller R.W."/>
            <person name="Hastings K.E."/>
            <person name="Lemaire P."/>
            <person name="Lindquist E."/>
            <person name="Endo T."/>
            <person name="Hotta K."/>
            <person name="Inaba K."/>
        </authorList>
    </citation>
    <scope>NUCLEOTIDE SEQUENCE [LARGE SCALE GENOMIC DNA]</scope>
    <source>
        <strain evidence="4">wild type</strain>
    </source>
</reference>
<dbReference type="GeneTree" id="ENSGT00940000172053"/>
<dbReference type="PROSITE" id="PS50889">
    <property type="entry name" value="S4"/>
    <property type="match status" value="1"/>
</dbReference>
<dbReference type="AlphaFoldDB" id="F6Q3S9"/>
<keyword evidence="2" id="KW-0175">Coiled coil</keyword>
<reference evidence="5" key="1">
    <citation type="journal article" date="2002" name="Science">
        <title>The draft genome of Ciona intestinalis: insights into chordate and vertebrate origins.</title>
        <authorList>
            <person name="Dehal P."/>
            <person name="Satou Y."/>
            <person name="Campbell R.K."/>
            <person name="Chapman J."/>
            <person name="Degnan B."/>
            <person name="De Tomaso A."/>
            <person name="Davidson B."/>
            <person name="Di Gregorio A."/>
            <person name="Gelpke M."/>
            <person name="Goodstein D.M."/>
            <person name="Harafuji N."/>
            <person name="Hastings K.E."/>
            <person name="Ho I."/>
            <person name="Hotta K."/>
            <person name="Huang W."/>
            <person name="Kawashima T."/>
            <person name="Lemaire P."/>
            <person name="Martinez D."/>
            <person name="Meinertzhagen I.A."/>
            <person name="Necula S."/>
            <person name="Nonaka M."/>
            <person name="Putnam N."/>
            <person name="Rash S."/>
            <person name="Saiga H."/>
            <person name="Satake M."/>
            <person name="Terry A."/>
            <person name="Yamada L."/>
            <person name="Wang H.G."/>
            <person name="Awazu S."/>
            <person name="Azumi K."/>
            <person name="Boore J."/>
            <person name="Branno M."/>
            <person name="Chin-Bow S."/>
            <person name="DeSantis R."/>
            <person name="Doyle S."/>
            <person name="Francino P."/>
            <person name="Keys D.N."/>
            <person name="Haga S."/>
            <person name="Hayashi H."/>
            <person name="Hino K."/>
            <person name="Imai K.S."/>
            <person name="Inaba K."/>
            <person name="Kano S."/>
            <person name="Kobayashi K."/>
            <person name="Kobayashi M."/>
            <person name="Lee B.I."/>
            <person name="Makabe K.W."/>
            <person name="Manohar C."/>
            <person name="Matassi G."/>
            <person name="Medina M."/>
            <person name="Mochizuki Y."/>
            <person name="Mount S."/>
            <person name="Morishita T."/>
            <person name="Miura S."/>
            <person name="Nakayama A."/>
            <person name="Nishizaka S."/>
            <person name="Nomoto H."/>
            <person name="Ohta F."/>
            <person name="Oishi K."/>
            <person name="Rigoutsos I."/>
            <person name="Sano M."/>
            <person name="Sasaki A."/>
            <person name="Sasakura Y."/>
            <person name="Shoguchi E."/>
            <person name="Shin-i T."/>
            <person name="Spagnuolo A."/>
            <person name="Stainier D."/>
            <person name="Suzuki M.M."/>
            <person name="Tassy O."/>
            <person name="Takatori N."/>
            <person name="Tokuoka M."/>
            <person name="Yagi K."/>
            <person name="Yoshizaki F."/>
            <person name="Wada S."/>
            <person name="Zhang C."/>
            <person name="Hyatt P.D."/>
            <person name="Larimer F."/>
            <person name="Detter C."/>
            <person name="Doggett N."/>
            <person name="Glavina T."/>
            <person name="Hawkins T."/>
            <person name="Richardson P."/>
            <person name="Lucas S."/>
            <person name="Kohara Y."/>
            <person name="Levine M."/>
            <person name="Satoh N."/>
            <person name="Rokhsar D.S."/>
        </authorList>
    </citation>
    <scope>NUCLEOTIDE SEQUENCE [LARGE SCALE GENOMIC DNA]</scope>
</reference>
<sequence length="358" mass="42089">MKEDFIKKQEEEAQMLNSNHENAQVDFDKRFAEEIGKLVEWQGKLAKEAEKEHTQQREALEAEIRILRSDKNANETENVAKVKVLELHKIMYADAAVRKLEKQKQWYDMKIGKLNEEFDKDIKMKDFEQERTRMLNDLEQLEQNEERMQNMKQKYKNDAQKLQAEKDHKYVKEKLKEMQLLLKNMEQTDPKQNAMHLIEYENQCQILQQIQKKRNQEKFPHFWNLNEEPDLCKVIIHIVMPGESTIGSAEKAKIKISGHGILENHALVENDGKDVYIQPLADNIQILVNGKVVSGKQKLQDNDRIYFGPNHLYVLNKPQDGKMNSKQILITYKTAWTEITSNTNFIQNTKIINNLNGV</sequence>
<evidence type="ECO:0000313" key="4">
    <source>
        <dbReference type="Ensembl" id="ENSCINP00000028984.2"/>
    </source>
</evidence>
<evidence type="ECO:0000313" key="5">
    <source>
        <dbReference type="Proteomes" id="UP000008144"/>
    </source>
</evidence>
<dbReference type="Ensembl" id="ENSCINT00000029230.2">
    <property type="protein sequence ID" value="ENSCINP00000028984.2"/>
    <property type="gene ID" value="ENSCING00000016905.2"/>
</dbReference>
<evidence type="ECO:0000259" key="3">
    <source>
        <dbReference type="Pfam" id="PF00498"/>
    </source>
</evidence>
<dbReference type="GO" id="GO:0003723">
    <property type="term" value="F:RNA binding"/>
    <property type="evidence" value="ECO:0007669"/>
    <property type="project" value="UniProtKB-KW"/>
</dbReference>
<dbReference type="InParanoid" id="F6Q3S9"/>
<proteinExistence type="predicted"/>
<dbReference type="STRING" id="7719.ENSCINP00000028984"/>
<dbReference type="Gene3D" id="2.60.200.20">
    <property type="match status" value="1"/>
</dbReference>
<dbReference type="HOGENOM" id="CLU_775100_0_0_1"/>
<reference evidence="4" key="4">
    <citation type="submission" date="2025-09" db="UniProtKB">
        <authorList>
            <consortium name="Ensembl"/>
        </authorList>
    </citation>
    <scope>IDENTIFICATION</scope>
</reference>
<dbReference type="InterPro" id="IPR008984">
    <property type="entry name" value="SMAD_FHA_dom_sf"/>
</dbReference>
<dbReference type="EMBL" id="EAAA01001708">
    <property type="status" value="NOT_ANNOTATED_CDS"/>
    <property type="molecule type" value="Genomic_DNA"/>
</dbReference>
<evidence type="ECO:0000256" key="1">
    <source>
        <dbReference type="PROSITE-ProRule" id="PRU00182"/>
    </source>
</evidence>